<dbReference type="EMBL" id="CP002545">
    <property type="protein sequence ID" value="ADY50975.1"/>
    <property type="molecule type" value="Genomic_DNA"/>
</dbReference>
<gene>
    <name evidence="2" type="ordered locus">Pedsa_0393</name>
</gene>
<dbReference type="InterPro" id="IPR000182">
    <property type="entry name" value="GNAT_dom"/>
</dbReference>
<accession>F0S558</accession>
<dbReference type="Pfam" id="PF13508">
    <property type="entry name" value="Acetyltransf_7"/>
    <property type="match status" value="1"/>
</dbReference>
<dbReference type="InterPro" id="IPR016181">
    <property type="entry name" value="Acyl_CoA_acyltransferase"/>
</dbReference>
<dbReference type="Gene3D" id="3.40.630.30">
    <property type="match status" value="1"/>
</dbReference>
<name>F0S558_PSESL</name>
<dbReference type="Proteomes" id="UP000000310">
    <property type="component" value="Chromosome"/>
</dbReference>
<dbReference type="GO" id="GO:0016747">
    <property type="term" value="F:acyltransferase activity, transferring groups other than amino-acyl groups"/>
    <property type="evidence" value="ECO:0007669"/>
    <property type="project" value="InterPro"/>
</dbReference>
<evidence type="ECO:0000313" key="2">
    <source>
        <dbReference type="EMBL" id="ADY50975.1"/>
    </source>
</evidence>
<reference evidence="2 3" key="1">
    <citation type="journal article" date="2011" name="Stand. Genomic Sci.">
        <title>Complete genome sequence of the gliding, heparinolytic Pedobacter saltans type strain (113).</title>
        <authorList>
            <person name="Liolios K."/>
            <person name="Sikorski J."/>
            <person name="Lu M."/>
            <person name="Nolan M."/>
            <person name="Lapidus A."/>
            <person name="Lucas S."/>
            <person name="Hammon N."/>
            <person name="Deshpande S."/>
            <person name="Cheng J.F."/>
            <person name="Tapia R."/>
            <person name="Han C."/>
            <person name="Goodwin L."/>
            <person name="Pitluck S."/>
            <person name="Huntemann M."/>
            <person name="Ivanova N."/>
            <person name="Pagani I."/>
            <person name="Mavromatis K."/>
            <person name="Ovchinikova G."/>
            <person name="Pati A."/>
            <person name="Chen A."/>
            <person name="Palaniappan K."/>
            <person name="Land M."/>
            <person name="Hauser L."/>
            <person name="Brambilla E.M."/>
            <person name="Kotsyurbenko O."/>
            <person name="Rohde M."/>
            <person name="Tindall B.J."/>
            <person name="Abt B."/>
            <person name="Goker M."/>
            <person name="Detter J.C."/>
            <person name="Woyke T."/>
            <person name="Bristow J."/>
            <person name="Eisen J.A."/>
            <person name="Markowitz V."/>
            <person name="Hugenholtz P."/>
            <person name="Klenk H.P."/>
            <person name="Kyrpides N.C."/>
        </authorList>
    </citation>
    <scope>NUCLEOTIDE SEQUENCE [LARGE SCALE GENOMIC DNA]</scope>
    <source>
        <strain evidence="3">ATCC 51119 / DSM 12145 / JCM 21818 / LMG 10337 / NBRC 100064 / NCIMB 13643</strain>
    </source>
</reference>
<dbReference type="HOGENOM" id="CLU_081840_1_2_10"/>
<dbReference type="RefSeq" id="WP_013631478.1">
    <property type="nucleotide sequence ID" value="NC_015177.1"/>
</dbReference>
<evidence type="ECO:0000313" key="3">
    <source>
        <dbReference type="Proteomes" id="UP000000310"/>
    </source>
</evidence>
<dbReference type="CDD" id="cd04301">
    <property type="entry name" value="NAT_SF"/>
    <property type="match status" value="1"/>
</dbReference>
<dbReference type="OrthoDB" id="9797178at2"/>
<dbReference type="InterPro" id="IPR050276">
    <property type="entry name" value="MshD_Acetyltransferase"/>
</dbReference>
<dbReference type="SUPFAM" id="SSF55729">
    <property type="entry name" value="Acyl-CoA N-acyltransferases (Nat)"/>
    <property type="match status" value="1"/>
</dbReference>
<proteinExistence type="predicted"/>
<dbReference type="PANTHER" id="PTHR43617:SF2">
    <property type="entry name" value="UPF0039 PROTEIN SLL0451"/>
    <property type="match status" value="1"/>
</dbReference>
<evidence type="ECO:0000259" key="1">
    <source>
        <dbReference type="PROSITE" id="PS51186"/>
    </source>
</evidence>
<dbReference type="KEGG" id="psn:Pedsa_0393"/>
<dbReference type="AlphaFoldDB" id="F0S558"/>
<organism evidence="2 3">
    <name type="scientific">Pseudopedobacter saltans (strain ATCC 51119 / DSM 12145 / JCM 21818 / CCUG 39354 / LMG 10337 / NBRC 100064 / NCIMB 13643)</name>
    <name type="common">Pedobacter saltans</name>
    <dbReference type="NCBI Taxonomy" id="762903"/>
    <lineage>
        <taxon>Bacteria</taxon>
        <taxon>Pseudomonadati</taxon>
        <taxon>Bacteroidota</taxon>
        <taxon>Sphingobacteriia</taxon>
        <taxon>Sphingobacteriales</taxon>
        <taxon>Sphingobacteriaceae</taxon>
        <taxon>Pseudopedobacter</taxon>
    </lineage>
</organism>
<sequence length="178" mass="20093">MALKIRKEKKGDFRVVFKLVQNAFRNEELSDHKEQYLVERLRSSDAFIPELSLVAEEDSQIVGYILLTKINIIDAGSNMHVSLAMAPVAVLPEFQGKGIGTKLIRYAHDKAKELGFGSVVVLGHENYYPKFGYKLTKEFGIKLPFEVPEANCIAIELTENSLKNVTGTVKYPKEFEIE</sequence>
<reference evidence="3" key="2">
    <citation type="submission" date="2011-02" db="EMBL/GenBank/DDBJ databases">
        <title>The complete genome of Pedobacter saltans DSM 12145.</title>
        <authorList>
            <consortium name="US DOE Joint Genome Institute (JGI-PGF)"/>
            <person name="Lucas S."/>
            <person name="Copeland A."/>
            <person name="Lapidus A."/>
            <person name="Bruce D."/>
            <person name="Goodwin L."/>
            <person name="Pitluck S."/>
            <person name="Kyrpides N."/>
            <person name="Mavromatis K."/>
            <person name="Pagani I."/>
            <person name="Ivanova N."/>
            <person name="Ovchinnikova G."/>
            <person name="Lu M."/>
            <person name="Detter J.C."/>
            <person name="Han C."/>
            <person name="Land M."/>
            <person name="Hauser L."/>
            <person name="Markowitz V."/>
            <person name="Cheng J.-F."/>
            <person name="Hugenholtz P."/>
            <person name="Woyke T."/>
            <person name="Wu D."/>
            <person name="Tindall B."/>
            <person name="Pomrenke H.G."/>
            <person name="Brambilla E."/>
            <person name="Klenk H.-P."/>
            <person name="Eisen J.A."/>
        </authorList>
    </citation>
    <scope>NUCLEOTIDE SEQUENCE [LARGE SCALE GENOMIC DNA]</scope>
    <source>
        <strain evidence="3">ATCC 51119 / DSM 12145 / JCM 21818 / LMG 10337 / NBRC 100064 / NCIMB 13643</strain>
    </source>
</reference>
<dbReference type="PANTHER" id="PTHR43617">
    <property type="entry name" value="L-AMINO ACID N-ACETYLTRANSFERASE"/>
    <property type="match status" value="1"/>
</dbReference>
<feature type="domain" description="N-acetyltransferase" evidence="1">
    <location>
        <begin position="3"/>
        <end position="158"/>
    </location>
</feature>
<keyword evidence="3" id="KW-1185">Reference proteome</keyword>
<protein>
    <submittedName>
        <fullName evidence="2">GCN5-related N-acetyltransferase</fullName>
    </submittedName>
</protein>
<dbReference type="eggNOG" id="COG3153">
    <property type="taxonomic scope" value="Bacteria"/>
</dbReference>
<dbReference type="PROSITE" id="PS51186">
    <property type="entry name" value="GNAT"/>
    <property type="match status" value="1"/>
</dbReference>